<sequence length="308" mass="35082">MNIKSMRDSFFEELFLEMSKNDKIIIITVDFGAPILDTIRENFPNQFINVGIAEQNAINIGVGLALEGFIVYIYGIAPFISMRCYEQIRVNMAILSQFRDMNINIIAVGAGMSYATSGPTHHCLEDLSIMRTLPNIEIFSPSDYILSKKILKKSIDALGPKYIRFDAGVHPAIYSEIINLDKGFEILQEGENIAVISTSYMINYLYQSIDELKNIKLIDLYSITNYDVNLLKKELNSIDTIITIEEGFIAAGGLDSEINFNFRDKKIINLGINKKYCLAIGKREELYENCMINLEFLKHRIKLLKEEL</sequence>
<keyword evidence="2" id="KW-0808">Transferase</keyword>
<evidence type="ECO:0000313" key="2">
    <source>
        <dbReference type="EMBL" id="ALN44045.1"/>
    </source>
</evidence>
<feature type="domain" description="Transketolase-like pyrimidine-binding" evidence="1">
    <location>
        <begin position="4"/>
        <end position="172"/>
    </location>
</feature>
<dbReference type="InterPro" id="IPR029061">
    <property type="entry name" value="THDP-binding"/>
</dbReference>
<dbReference type="PANTHER" id="PTHR43825:SF5">
    <property type="entry name" value="HYPOTHETICAL TRANSKETOLASE FAMILY PROTEIN"/>
    <property type="match status" value="1"/>
</dbReference>
<dbReference type="GO" id="GO:0004802">
    <property type="term" value="F:transketolase activity"/>
    <property type="evidence" value="ECO:0007669"/>
    <property type="project" value="UniProtKB-EC"/>
</dbReference>
<dbReference type="Gene3D" id="3.40.50.920">
    <property type="match status" value="1"/>
</dbReference>
<dbReference type="EMBL" id="KT893434">
    <property type="protein sequence ID" value="ALN44045.1"/>
    <property type="molecule type" value="Genomic_DNA"/>
</dbReference>
<gene>
    <name evidence="2" type="ORF">HS40.12</name>
</gene>
<dbReference type="InterPro" id="IPR009014">
    <property type="entry name" value="Transketo_C/PFOR_II"/>
</dbReference>
<reference evidence="2" key="1">
    <citation type="journal article" date="2015" name="PLoS ONE">
        <title>Updated Campylobacter jejuni Capsule PCR Multiplex Typing System and Its Application to Clinical Isolates from South and Southeast Asia.</title>
        <authorList>
            <person name="Poly F."/>
            <person name="Serichantalergs O."/>
            <person name="Kuroiwa J."/>
            <person name="Pootong P."/>
            <person name="Mason C."/>
            <person name="Guerry P."/>
            <person name="Parker C.T."/>
        </authorList>
    </citation>
    <scope>NUCLEOTIDE SEQUENCE</scope>
    <source>
        <strain evidence="2">ATCC 43459</strain>
    </source>
</reference>
<accession>A0A0S2CFZ8</accession>
<evidence type="ECO:0000259" key="1">
    <source>
        <dbReference type="SMART" id="SM00861"/>
    </source>
</evidence>
<dbReference type="AlphaFoldDB" id="A0A0S2CFZ8"/>
<proteinExistence type="predicted"/>
<dbReference type="InterPro" id="IPR051157">
    <property type="entry name" value="PDH/Transketolase"/>
</dbReference>
<dbReference type="PANTHER" id="PTHR43825">
    <property type="entry name" value="PYRUVATE DEHYDROGENASE E1 COMPONENT"/>
    <property type="match status" value="1"/>
</dbReference>
<dbReference type="Gene3D" id="3.40.50.970">
    <property type="match status" value="1"/>
</dbReference>
<protein>
    <submittedName>
        <fullName evidence="2">Transketolase, C-terminal section</fullName>
        <ecNumber evidence="2">2.2.1.1</ecNumber>
    </submittedName>
</protein>
<name>A0A0S2CFZ8_CAMJU</name>
<dbReference type="SMART" id="SM00861">
    <property type="entry name" value="Transket_pyr"/>
    <property type="match status" value="1"/>
</dbReference>
<dbReference type="CDD" id="cd07033">
    <property type="entry name" value="TPP_PYR_DXS_TK_like"/>
    <property type="match status" value="1"/>
</dbReference>
<dbReference type="Pfam" id="PF02779">
    <property type="entry name" value="Transket_pyr"/>
    <property type="match status" value="1"/>
</dbReference>
<dbReference type="EC" id="2.2.1.1" evidence="2"/>
<dbReference type="SUPFAM" id="SSF52518">
    <property type="entry name" value="Thiamin diphosphate-binding fold (THDP-binding)"/>
    <property type="match status" value="1"/>
</dbReference>
<dbReference type="InterPro" id="IPR005475">
    <property type="entry name" value="Transketolase-like_Pyr-bd"/>
</dbReference>
<dbReference type="SUPFAM" id="SSF52922">
    <property type="entry name" value="TK C-terminal domain-like"/>
    <property type="match status" value="1"/>
</dbReference>
<organism evidence="2">
    <name type="scientific">Campylobacter jejuni subsp. jejuni</name>
    <dbReference type="NCBI Taxonomy" id="32022"/>
    <lineage>
        <taxon>Bacteria</taxon>
        <taxon>Pseudomonadati</taxon>
        <taxon>Campylobacterota</taxon>
        <taxon>Epsilonproteobacteria</taxon>
        <taxon>Campylobacterales</taxon>
        <taxon>Campylobacteraceae</taxon>
        <taxon>Campylobacter</taxon>
    </lineage>
</organism>